<dbReference type="Proteomes" id="UP000501346">
    <property type="component" value="Chromosome ScXIV"/>
</dbReference>
<dbReference type="InterPro" id="IPR039182">
    <property type="entry name" value="Pop1"/>
</dbReference>
<evidence type="ECO:0000256" key="4">
    <source>
        <dbReference type="SAM" id="MobiDB-lite"/>
    </source>
</evidence>
<evidence type="ECO:0000256" key="2">
    <source>
        <dbReference type="ARBA" id="ARBA00022694"/>
    </source>
</evidence>
<feature type="domain" description="POPLD" evidence="6">
    <location>
        <begin position="555"/>
        <end position="661"/>
    </location>
</feature>
<accession>A0A6C1DYE7</accession>
<feature type="region of interest" description="Disordered" evidence="4">
    <location>
        <begin position="1"/>
        <end position="20"/>
    </location>
</feature>
<evidence type="ECO:0000256" key="1">
    <source>
        <dbReference type="ARBA" id="ARBA00004123"/>
    </source>
</evidence>
<gene>
    <name evidence="8" type="primary">POP1_1</name>
    <name evidence="8" type="ORF">GRS66_004325</name>
</gene>
<dbReference type="PANTHER" id="PTHR22731:SF3">
    <property type="entry name" value="RIBONUCLEASES P_MRP PROTEIN SUBUNIT POP1"/>
    <property type="match status" value="1"/>
</dbReference>
<reference evidence="8 9" key="1">
    <citation type="journal article" date="2019" name="BMC Genomics">
        <title>Chromosome level assembly and comparative genome analysis confirm lager-brewing yeasts originated from a single hybridization.</title>
        <authorList>
            <person name="Salazar A.N."/>
            <person name="Gorter de Vries A.R."/>
            <person name="van den Broek M."/>
            <person name="Brouwers N."/>
            <person name="de la Torre Cortes P."/>
            <person name="Kuijpers N.G.A."/>
            <person name="Daran J.G."/>
            <person name="Abeel T."/>
        </authorList>
    </citation>
    <scope>NUCLEOTIDE SEQUENCE [LARGE SCALE GENOMIC DNA]</scope>
    <source>
        <strain evidence="8 9">CBS 1483</strain>
    </source>
</reference>
<evidence type="ECO:0000256" key="3">
    <source>
        <dbReference type="ARBA" id="ARBA00023242"/>
    </source>
</evidence>
<evidence type="ECO:0000259" key="5">
    <source>
        <dbReference type="Pfam" id="PF06978"/>
    </source>
</evidence>
<evidence type="ECO:0000313" key="9">
    <source>
        <dbReference type="Proteomes" id="UP000501346"/>
    </source>
</evidence>
<dbReference type="InterPro" id="IPR009723">
    <property type="entry name" value="Pop1_N"/>
</dbReference>
<feature type="region of interest" description="Disordered" evidence="4">
    <location>
        <begin position="35"/>
        <end position="54"/>
    </location>
</feature>
<evidence type="ECO:0000259" key="6">
    <source>
        <dbReference type="Pfam" id="PF08170"/>
    </source>
</evidence>
<dbReference type="Pfam" id="PF06978">
    <property type="entry name" value="POP1_N"/>
    <property type="match status" value="1"/>
</dbReference>
<dbReference type="InterPro" id="IPR012590">
    <property type="entry name" value="POPLD_dom"/>
</dbReference>
<organism evidence="8 9">
    <name type="scientific">Saccharomyces pastorianus</name>
    <name type="common">Lager yeast</name>
    <name type="synonym">Saccharomyces cerevisiae x Saccharomyces eubayanus</name>
    <dbReference type="NCBI Taxonomy" id="27292"/>
    <lineage>
        <taxon>Eukaryota</taxon>
        <taxon>Fungi</taxon>
        <taxon>Dikarya</taxon>
        <taxon>Ascomycota</taxon>
        <taxon>Saccharomycotina</taxon>
        <taxon>Saccharomycetes</taxon>
        <taxon>Saccharomycetales</taxon>
        <taxon>Saccharomycetaceae</taxon>
        <taxon>Saccharomyces</taxon>
    </lineage>
</organism>
<dbReference type="EMBL" id="CP048995">
    <property type="protein sequence ID" value="QID81925.1"/>
    <property type="molecule type" value="Genomic_DNA"/>
</dbReference>
<feature type="compositionally biased region" description="Polar residues" evidence="4">
    <location>
        <begin position="39"/>
        <end position="54"/>
    </location>
</feature>
<sequence length="875" mass="100224">MSGSLSRGNGGKKVLNKNQLLKRNRIRNARSIRAEAVAASSTKTGTPSDLSESGSKLNVDQFISSRQFEVKQLQLAMHNSKAASSTRIFQALPRKLRRRTASHNVRRIPKRMRNRALREMRKSDQQDVLKGSSASSRKAHGLNAKQLYKARMSIKLLRLASKSTSMKLSMPPEVTSSNCHVRQKIKTLKRMIKESSTANPNIKLLNNRMGSYDCTGVNELAPIPKGRVKYTKRQKHFAWLPTHIWNAKRSHMMKRWGYQMAWAPTQKCFKLTHRLGGDTCSSDGALCMDSSYIGTIIVKDKSNDSEGDFLKSIIGKLTAERANLRKYREGQVLFQGLIYSFNEENGEDSTKPLGPCDVFWVQKDTAIIRLHPSIYTQVFNILLQHKEKLTVQDCRYSLASVTLKGAKALESLASCLRSTEYSKSFEQFKMVSMITDHNALPQRCTFAFEAIDPRHLAAPKKLNDSQRKTVNSDDILSLHENYPQDEINAVFNELCDPESRTQSYNNQNTLKEISARRYKLLTATPNSINKTTVPFKESDDPSIPLVIIRRLKTRDWIVVLPWFWLLPLWHLLNRIPRMYHIGLRQFQQIQYENKQLYFPDDYPFTQLGYIENSFYKKEASKTKWDRKPMGKRINFEKIKDIHNTKLPAYSGEIGDFFSSDWRFLQILRNGIDYLQRNDKTLELMDSKKTGQFNAQGVRDINCVNDVLEFCKDYEAKTKAMSLSIEENIPVALCKNRKCQFRTPDSISVNSSSFSLTSFPCCIIAVSCTLLERGHPKDNARIYQVPEKDLEHWLQLAKGVYRPNGRKDHDLKIPLPEVHDLIGFITSGTYHLNCGNGMGIGFIDHHAAIRQPTRYVLIRNVGANTYRLGEWSKISV</sequence>
<dbReference type="PANTHER" id="PTHR22731">
    <property type="entry name" value="RIBONUCLEASES P/MRP PROTEIN SUBUNIT POP1"/>
    <property type="match status" value="1"/>
</dbReference>
<protein>
    <submittedName>
        <fullName evidence="8">Ribonucleases P/MRP protein subunit pop1</fullName>
    </submittedName>
</protein>
<keyword evidence="2" id="KW-0819">tRNA processing</keyword>
<dbReference type="OrthoDB" id="442863at2759"/>
<dbReference type="Pfam" id="PF08170">
    <property type="entry name" value="POPLD"/>
    <property type="match status" value="1"/>
</dbReference>
<keyword evidence="3" id="KW-0539">Nucleus</keyword>
<dbReference type="GO" id="GO:0000172">
    <property type="term" value="C:ribonuclease MRP complex"/>
    <property type="evidence" value="ECO:0007669"/>
    <property type="project" value="InterPro"/>
</dbReference>
<name>A0A6C1DYE7_SACPS</name>
<dbReference type="GO" id="GO:0005655">
    <property type="term" value="C:nucleolar ribonuclease P complex"/>
    <property type="evidence" value="ECO:0007669"/>
    <property type="project" value="InterPro"/>
</dbReference>
<proteinExistence type="predicted"/>
<evidence type="ECO:0000259" key="7">
    <source>
        <dbReference type="Pfam" id="PF22770"/>
    </source>
</evidence>
<feature type="region of interest" description="Disordered" evidence="4">
    <location>
        <begin position="119"/>
        <end position="140"/>
    </location>
</feature>
<dbReference type="AlphaFoldDB" id="A0A6C1DYE7"/>
<evidence type="ECO:0000313" key="8">
    <source>
        <dbReference type="EMBL" id="QID81925.1"/>
    </source>
</evidence>
<comment type="subcellular location">
    <subcellularLocation>
        <location evidence="1">Nucleus</location>
    </subcellularLocation>
</comment>
<feature type="domain" description="POP1 C-terminal" evidence="7">
    <location>
        <begin position="819"/>
        <end position="871"/>
    </location>
</feature>
<dbReference type="GO" id="GO:0001682">
    <property type="term" value="P:tRNA 5'-leader removal"/>
    <property type="evidence" value="ECO:0007669"/>
    <property type="project" value="InterPro"/>
</dbReference>
<keyword evidence="9" id="KW-1185">Reference proteome</keyword>
<feature type="domain" description="Pop1 N-terminal" evidence="5">
    <location>
        <begin position="62"/>
        <end position="300"/>
    </location>
</feature>
<dbReference type="InterPro" id="IPR055079">
    <property type="entry name" value="POP1_C"/>
</dbReference>
<dbReference type="Pfam" id="PF22770">
    <property type="entry name" value="POP1_C"/>
    <property type="match status" value="1"/>
</dbReference>